<accession>E4T674</accession>
<dbReference type="AlphaFoldDB" id="E4T674"/>
<organism evidence="2 3">
    <name type="scientific">Paludibacter propionicigenes (strain DSM 17365 / JCM 13257 / WB4)</name>
    <dbReference type="NCBI Taxonomy" id="694427"/>
    <lineage>
        <taxon>Bacteria</taxon>
        <taxon>Pseudomonadati</taxon>
        <taxon>Bacteroidota</taxon>
        <taxon>Bacteroidia</taxon>
        <taxon>Bacteroidales</taxon>
        <taxon>Paludibacteraceae</taxon>
        <taxon>Paludibacter</taxon>
    </lineage>
</organism>
<dbReference type="OrthoDB" id="768080at2"/>
<sequence length="188" mass="21071">MKKKLIICLSFCVIALNLFSQENSSSTITSPSINQRDNNELRINIATSIIGFPELNYERFIEDNMGVGLAGSVSLEKTEDMSMRWYALPYYRLYFGKKKASGFFIEGNMALVGQKENYYESYFVNNTYVQGPLYTNSKTNFGFGGAIGVKLLARNGLTGEVYAGVGRLFGDYINDAYPRIGVCIGKRF</sequence>
<dbReference type="Proteomes" id="UP000008718">
    <property type="component" value="Chromosome"/>
</dbReference>
<evidence type="ECO:0000256" key="1">
    <source>
        <dbReference type="SAM" id="SignalP"/>
    </source>
</evidence>
<dbReference type="HOGENOM" id="CLU_119542_0_0_10"/>
<dbReference type="eggNOG" id="ENOG5032S8Y">
    <property type="taxonomic scope" value="Bacteria"/>
</dbReference>
<dbReference type="RefSeq" id="WP_013445587.1">
    <property type="nucleotide sequence ID" value="NC_014734.1"/>
</dbReference>
<gene>
    <name evidence="2" type="ordered locus">Palpr_2081</name>
</gene>
<reference key="1">
    <citation type="submission" date="2010-11" db="EMBL/GenBank/DDBJ databases">
        <title>The complete genome of Paludibacter propionicigenes DSM 17365.</title>
        <authorList>
            <consortium name="US DOE Joint Genome Institute (JGI-PGF)"/>
            <person name="Lucas S."/>
            <person name="Copeland A."/>
            <person name="Lapidus A."/>
            <person name="Bruce D."/>
            <person name="Goodwin L."/>
            <person name="Pitluck S."/>
            <person name="Kyrpides N."/>
            <person name="Mavromatis K."/>
            <person name="Ivanova N."/>
            <person name="Munk A.C."/>
            <person name="Brettin T."/>
            <person name="Detter J.C."/>
            <person name="Han C."/>
            <person name="Tapia R."/>
            <person name="Land M."/>
            <person name="Hauser L."/>
            <person name="Markowitz V."/>
            <person name="Cheng J.-F."/>
            <person name="Hugenholtz P."/>
            <person name="Woyke T."/>
            <person name="Wu D."/>
            <person name="Gronow S."/>
            <person name="Wellnitz S."/>
            <person name="Brambilla E."/>
            <person name="Klenk H.-P."/>
            <person name="Eisen J.A."/>
        </authorList>
    </citation>
    <scope>NUCLEOTIDE SEQUENCE</scope>
    <source>
        <strain>WB4</strain>
    </source>
</reference>
<dbReference type="EMBL" id="CP002345">
    <property type="protein sequence ID" value="ADQ80218.1"/>
    <property type="molecule type" value="Genomic_DNA"/>
</dbReference>
<name>E4T674_PALPW</name>
<dbReference type="KEGG" id="ppn:Palpr_2081"/>
<feature type="signal peptide" evidence="1">
    <location>
        <begin position="1"/>
        <end position="20"/>
    </location>
</feature>
<keyword evidence="3" id="KW-1185">Reference proteome</keyword>
<evidence type="ECO:0008006" key="4">
    <source>
        <dbReference type="Google" id="ProtNLM"/>
    </source>
</evidence>
<evidence type="ECO:0000313" key="2">
    <source>
        <dbReference type="EMBL" id="ADQ80218.1"/>
    </source>
</evidence>
<evidence type="ECO:0000313" key="3">
    <source>
        <dbReference type="Proteomes" id="UP000008718"/>
    </source>
</evidence>
<proteinExistence type="predicted"/>
<feature type="chain" id="PRO_5003189198" description="DUF3575 domain-containing protein" evidence="1">
    <location>
        <begin position="21"/>
        <end position="188"/>
    </location>
</feature>
<reference evidence="2 3" key="2">
    <citation type="journal article" date="2011" name="Stand. Genomic Sci.">
        <title>Complete genome sequence of Paludibacter propionicigenes type strain (WB4).</title>
        <authorList>
            <person name="Gronow S."/>
            <person name="Munk C."/>
            <person name="Lapidus A."/>
            <person name="Nolan M."/>
            <person name="Lucas S."/>
            <person name="Hammon N."/>
            <person name="Deshpande S."/>
            <person name="Cheng J.F."/>
            <person name="Tapia R."/>
            <person name="Han C."/>
            <person name="Goodwin L."/>
            <person name="Pitluck S."/>
            <person name="Liolios K."/>
            <person name="Ivanova N."/>
            <person name="Mavromatis K."/>
            <person name="Mikhailova N."/>
            <person name="Pati A."/>
            <person name="Chen A."/>
            <person name="Palaniappan K."/>
            <person name="Land M."/>
            <person name="Hauser L."/>
            <person name="Chang Y.J."/>
            <person name="Jeffries C.D."/>
            <person name="Brambilla E."/>
            <person name="Rohde M."/>
            <person name="Goker M."/>
            <person name="Detter J.C."/>
            <person name="Woyke T."/>
            <person name="Bristow J."/>
            <person name="Eisen J.A."/>
            <person name="Markowitz V."/>
            <person name="Hugenholtz P."/>
            <person name="Kyrpides N.C."/>
            <person name="Klenk H.P."/>
        </authorList>
    </citation>
    <scope>NUCLEOTIDE SEQUENCE [LARGE SCALE GENOMIC DNA]</scope>
    <source>
        <strain evidence="3">DSM 17365 / JCM 13257 / WB4</strain>
    </source>
</reference>
<keyword evidence="1" id="KW-0732">Signal</keyword>
<protein>
    <recommendedName>
        <fullName evidence="4">DUF3575 domain-containing protein</fullName>
    </recommendedName>
</protein>